<evidence type="ECO:0000313" key="3">
    <source>
        <dbReference type="Proteomes" id="UP001138500"/>
    </source>
</evidence>
<organism evidence="2 3">
    <name type="scientific">Teratosphaeria destructans</name>
    <dbReference type="NCBI Taxonomy" id="418781"/>
    <lineage>
        <taxon>Eukaryota</taxon>
        <taxon>Fungi</taxon>
        <taxon>Dikarya</taxon>
        <taxon>Ascomycota</taxon>
        <taxon>Pezizomycotina</taxon>
        <taxon>Dothideomycetes</taxon>
        <taxon>Dothideomycetidae</taxon>
        <taxon>Mycosphaerellales</taxon>
        <taxon>Teratosphaeriaceae</taxon>
        <taxon>Teratosphaeria</taxon>
    </lineage>
</organism>
<reference evidence="2 3" key="1">
    <citation type="journal article" date="2018" name="IMA Fungus">
        <title>IMA Genome-F 10: Nine draft genome sequences of Claviceps purpurea s.lat., including C. arundinis, C. humidiphila, and C. cf. spartinae, pseudomolecules for the pitch canker pathogen Fusarium circinatum, draft genome of Davidsoniella eucalypti, Grosmannia galeiformis, Quambalaria eucalypti, and Teratosphaeria destructans.</title>
        <authorList>
            <person name="Wingfield B.D."/>
            <person name="Liu M."/>
            <person name="Nguyen H.D."/>
            <person name="Lane F.A."/>
            <person name="Morgan S.W."/>
            <person name="De Vos L."/>
            <person name="Wilken P.M."/>
            <person name="Duong T.A."/>
            <person name="Aylward J."/>
            <person name="Coetzee M.P."/>
            <person name="Dadej K."/>
            <person name="De Beer Z.W."/>
            <person name="Findlay W."/>
            <person name="Havenga M."/>
            <person name="Kolarik M."/>
            <person name="Menzies J.G."/>
            <person name="Naidoo K."/>
            <person name="Pochopski O."/>
            <person name="Shoukouhi P."/>
            <person name="Santana Q.C."/>
            <person name="Seifert K.A."/>
            <person name="Soal N."/>
            <person name="Steenkamp E.T."/>
            <person name="Tatham C.T."/>
            <person name="van der Nest M.A."/>
            <person name="Wingfield M.J."/>
        </authorList>
    </citation>
    <scope>NUCLEOTIDE SEQUENCE [LARGE SCALE GENOMIC DNA]</scope>
    <source>
        <strain evidence="2">CMW44962</strain>
    </source>
</reference>
<dbReference type="OrthoDB" id="10472060at2759"/>
<dbReference type="EMBL" id="RIBY02000402">
    <property type="protein sequence ID" value="KAH9843278.1"/>
    <property type="molecule type" value="Genomic_DNA"/>
</dbReference>
<sequence length="214" mass="24445">MRVHDPPTSDLYQDALPRPRNTGRDDPPQRRRSAFDSTRPPTQRYARAPDDEDAFGSITPAPPTPPQRAVRNQNRGRPKLRDFDYDADPEDDELAPPRALWYESDDELGMSNVRPSRRNFGEVGLGYDRRFPHQPEPWMSGRLPRFRLPPYGGRQDRINNLAMPSRARPRPEMDSGGLGFEDDEDPLDGRPYRRGAGMGRAAGSRAGPWRRYHG</sequence>
<dbReference type="Proteomes" id="UP001138500">
    <property type="component" value="Unassembled WGS sequence"/>
</dbReference>
<feature type="compositionally biased region" description="Acidic residues" evidence="1">
    <location>
        <begin position="85"/>
        <end position="94"/>
    </location>
</feature>
<feature type="region of interest" description="Disordered" evidence="1">
    <location>
        <begin position="149"/>
        <end position="214"/>
    </location>
</feature>
<name>A0A9W7W662_9PEZI</name>
<evidence type="ECO:0000313" key="2">
    <source>
        <dbReference type="EMBL" id="KAH9843278.1"/>
    </source>
</evidence>
<proteinExistence type="predicted"/>
<dbReference type="AlphaFoldDB" id="A0A9W7W662"/>
<reference evidence="2 3" key="2">
    <citation type="journal article" date="2021" name="Curr. Genet.">
        <title>Genetic response to nitrogen starvation in the aggressive Eucalyptus foliar pathogen Teratosphaeria destructans.</title>
        <authorList>
            <person name="Havenga M."/>
            <person name="Wingfield B.D."/>
            <person name="Wingfield M.J."/>
            <person name="Dreyer L.L."/>
            <person name="Roets F."/>
            <person name="Aylward J."/>
        </authorList>
    </citation>
    <scope>NUCLEOTIDE SEQUENCE [LARGE SCALE GENOMIC DNA]</scope>
    <source>
        <strain evidence="2">CMW44962</strain>
    </source>
</reference>
<gene>
    <name evidence="2" type="ORF">Tdes44962_MAKER07535</name>
</gene>
<protein>
    <submittedName>
        <fullName evidence="2">Uncharacterized protein</fullName>
    </submittedName>
</protein>
<accession>A0A9W7W662</accession>
<evidence type="ECO:0000256" key="1">
    <source>
        <dbReference type="SAM" id="MobiDB-lite"/>
    </source>
</evidence>
<comment type="caution">
    <text evidence="2">The sequence shown here is derived from an EMBL/GenBank/DDBJ whole genome shotgun (WGS) entry which is preliminary data.</text>
</comment>
<keyword evidence="3" id="KW-1185">Reference proteome</keyword>
<feature type="region of interest" description="Disordered" evidence="1">
    <location>
        <begin position="1"/>
        <end position="118"/>
    </location>
</feature>